<evidence type="ECO:0000256" key="3">
    <source>
        <dbReference type="ARBA" id="ARBA00022475"/>
    </source>
</evidence>
<evidence type="ECO:0000256" key="15">
    <source>
        <dbReference type="SAM" id="MobiDB-lite"/>
    </source>
</evidence>
<dbReference type="InterPro" id="IPR050647">
    <property type="entry name" value="Plant_LRR-RLKs"/>
</dbReference>
<proteinExistence type="inferred from homology"/>
<dbReference type="FunFam" id="3.80.10.10:FF:000383">
    <property type="entry name" value="Leucine-rich repeat receptor protein kinase EMS1"/>
    <property type="match status" value="1"/>
</dbReference>
<dbReference type="PROSITE" id="PS51450">
    <property type="entry name" value="LRR"/>
    <property type="match status" value="2"/>
</dbReference>
<reference evidence="19 20" key="1">
    <citation type="submission" date="2024-01" db="EMBL/GenBank/DDBJ databases">
        <title>The genomes of 5 underutilized Papilionoideae crops provide insights into root nodulation and disease resistanc.</title>
        <authorList>
            <person name="Yuan L."/>
        </authorList>
    </citation>
    <scope>NUCLEOTIDE SEQUENCE [LARGE SCALE GENOMIC DNA]</scope>
    <source>
        <strain evidence="19">ZHUSHIDOU_FW_LH</strain>
        <tissue evidence="19">Leaf</tissue>
    </source>
</reference>
<dbReference type="SUPFAM" id="SSF52058">
    <property type="entry name" value="L domain-like"/>
    <property type="match status" value="3"/>
</dbReference>
<dbReference type="InterPro" id="IPR000719">
    <property type="entry name" value="Prot_kinase_dom"/>
</dbReference>
<evidence type="ECO:0000256" key="1">
    <source>
        <dbReference type="ARBA" id="ARBA00004251"/>
    </source>
</evidence>
<dbReference type="InterPro" id="IPR008271">
    <property type="entry name" value="Ser/Thr_kinase_AS"/>
</dbReference>
<keyword evidence="11 16" id="KW-1133">Transmembrane helix</keyword>
<evidence type="ECO:0000256" key="16">
    <source>
        <dbReference type="SAM" id="Phobius"/>
    </source>
</evidence>
<evidence type="ECO:0000256" key="17">
    <source>
        <dbReference type="SAM" id="SignalP"/>
    </source>
</evidence>
<feature type="domain" description="Protein kinase" evidence="18">
    <location>
        <begin position="861"/>
        <end position="1144"/>
    </location>
</feature>
<keyword evidence="3" id="KW-1003">Cell membrane</keyword>
<keyword evidence="9" id="KW-0547">Nucleotide-binding</keyword>
<dbReference type="AlphaFoldDB" id="A0AAN9J3Z7"/>
<dbReference type="SMART" id="SM00220">
    <property type="entry name" value="S_TKc"/>
    <property type="match status" value="1"/>
</dbReference>
<evidence type="ECO:0000256" key="5">
    <source>
        <dbReference type="ARBA" id="ARBA00022614"/>
    </source>
</evidence>
<dbReference type="PANTHER" id="PTHR48056:SF28">
    <property type="entry name" value="PROTEIN KINASE DOMAIN-CONTAINING PROTEIN"/>
    <property type="match status" value="1"/>
</dbReference>
<dbReference type="Pfam" id="PF13855">
    <property type="entry name" value="LRR_8"/>
    <property type="match status" value="4"/>
</dbReference>
<dbReference type="FunFam" id="1.10.510.10:FF:000192">
    <property type="entry name" value="LRR receptor-like serine/threonine-protein kinase RPK2"/>
    <property type="match status" value="1"/>
</dbReference>
<evidence type="ECO:0000256" key="11">
    <source>
        <dbReference type="ARBA" id="ARBA00022989"/>
    </source>
</evidence>
<dbReference type="GO" id="GO:0004672">
    <property type="term" value="F:protein kinase activity"/>
    <property type="evidence" value="ECO:0007669"/>
    <property type="project" value="InterPro"/>
</dbReference>
<organism evidence="19 20">
    <name type="scientific">Crotalaria pallida</name>
    <name type="common">Smooth rattlebox</name>
    <name type="synonym">Crotalaria striata</name>
    <dbReference type="NCBI Taxonomy" id="3830"/>
    <lineage>
        <taxon>Eukaryota</taxon>
        <taxon>Viridiplantae</taxon>
        <taxon>Streptophyta</taxon>
        <taxon>Embryophyta</taxon>
        <taxon>Tracheophyta</taxon>
        <taxon>Spermatophyta</taxon>
        <taxon>Magnoliopsida</taxon>
        <taxon>eudicotyledons</taxon>
        <taxon>Gunneridae</taxon>
        <taxon>Pentapetalae</taxon>
        <taxon>rosids</taxon>
        <taxon>fabids</taxon>
        <taxon>Fabales</taxon>
        <taxon>Fabaceae</taxon>
        <taxon>Papilionoideae</taxon>
        <taxon>50 kb inversion clade</taxon>
        <taxon>genistoids sensu lato</taxon>
        <taxon>core genistoids</taxon>
        <taxon>Crotalarieae</taxon>
        <taxon>Crotalaria</taxon>
    </lineage>
</organism>
<dbReference type="PRINTS" id="PR00019">
    <property type="entry name" value="LEURICHRPT"/>
</dbReference>
<dbReference type="SMART" id="SM00369">
    <property type="entry name" value="LRR_TYP"/>
    <property type="match status" value="12"/>
</dbReference>
<dbReference type="PROSITE" id="PS50011">
    <property type="entry name" value="PROTEIN_KINASE_DOM"/>
    <property type="match status" value="1"/>
</dbReference>
<dbReference type="FunFam" id="3.80.10.10:FF:000470">
    <property type="entry name" value="LRR receptor-like serine/threonine-protein kinase RPK2"/>
    <property type="match status" value="1"/>
</dbReference>
<dbReference type="Gene3D" id="3.80.10.10">
    <property type="entry name" value="Ribonuclease Inhibitor"/>
    <property type="match status" value="4"/>
</dbReference>
<evidence type="ECO:0000313" key="19">
    <source>
        <dbReference type="EMBL" id="KAK7291226.1"/>
    </source>
</evidence>
<protein>
    <recommendedName>
        <fullName evidence="18">Protein kinase domain-containing protein</fullName>
    </recommendedName>
</protein>
<evidence type="ECO:0000256" key="12">
    <source>
        <dbReference type="ARBA" id="ARBA00023136"/>
    </source>
</evidence>
<evidence type="ECO:0000259" key="18">
    <source>
        <dbReference type="PROSITE" id="PS50011"/>
    </source>
</evidence>
<evidence type="ECO:0000256" key="2">
    <source>
        <dbReference type="ARBA" id="ARBA00008684"/>
    </source>
</evidence>
<dbReference type="FunFam" id="3.80.10.10:FF:000041">
    <property type="entry name" value="LRR receptor-like serine/threonine-protein kinase ERECTA"/>
    <property type="match status" value="1"/>
</dbReference>
<dbReference type="Pfam" id="PF07714">
    <property type="entry name" value="PK_Tyr_Ser-Thr"/>
    <property type="match status" value="1"/>
</dbReference>
<keyword evidence="12 16" id="KW-0472">Membrane</keyword>
<feature type="region of interest" description="Disordered" evidence="15">
    <location>
        <begin position="814"/>
        <end position="841"/>
    </location>
</feature>
<keyword evidence="4" id="KW-0597">Phosphoprotein</keyword>
<keyword evidence="8" id="KW-0677">Repeat</keyword>
<name>A0AAN9J3Z7_CROPI</name>
<dbReference type="InterPro" id="IPR011009">
    <property type="entry name" value="Kinase-like_dom_sf"/>
</dbReference>
<keyword evidence="5" id="KW-0433">Leucine-rich repeat</keyword>
<feature type="signal peptide" evidence="17">
    <location>
        <begin position="1"/>
        <end position="21"/>
    </location>
</feature>
<dbReference type="FunFam" id="3.80.10.10:FF:000095">
    <property type="entry name" value="LRR receptor-like serine/threonine-protein kinase GSO1"/>
    <property type="match status" value="1"/>
</dbReference>
<keyword evidence="7 17" id="KW-0732">Signal</keyword>
<dbReference type="InterPro" id="IPR001611">
    <property type="entry name" value="Leu-rich_rpt"/>
</dbReference>
<dbReference type="Gene3D" id="3.30.200.20">
    <property type="entry name" value="Phosphorylase Kinase, domain 1"/>
    <property type="match status" value="1"/>
</dbReference>
<dbReference type="Pfam" id="PF08263">
    <property type="entry name" value="LRRNT_2"/>
    <property type="match status" value="1"/>
</dbReference>
<keyword evidence="10" id="KW-0067">ATP-binding</keyword>
<comment type="similarity">
    <text evidence="2">Belongs to the protein kinase superfamily. Ser/Thr protein kinase family.</text>
</comment>
<feature type="transmembrane region" description="Helical" evidence="16">
    <location>
        <begin position="777"/>
        <end position="800"/>
    </location>
</feature>
<dbReference type="SUPFAM" id="SSF56112">
    <property type="entry name" value="Protein kinase-like (PK-like)"/>
    <property type="match status" value="1"/>
</dbReference>
<evidence type="ECO:0000256" key="10">
    <source>
        <dbReference type="ARBA" id="ARBA00022840"/>
    </source>
</evidence>
<dbReference type="GO" id="GO:0005886">
    <property type="term" value="C:plasma membrane"/>
    <property type="evidence" value="ECO:0007669"/>
    <property type="project" value="UniProtKB-SubCell"/>
</dbReference>
<dbReference type="GO" id="GO:0033612">
    <property type="term" value="F:receptor serine/threonine kinase binding"/>
    <property type="evidence" value="ECO:0007669"/>
    <property type="project" value="TreeGrafter"/>
</dbReference>
<dbReference type="FunFam" id="3.80.10.10:FF:000101">
    <property type="entry name" value="LRR receptor-like serine/threonine-protein kinase ERECTA"/>
    <property type="match status" value="1"/>
</dbReference>
<dbReference type="Proteomes" id="UP001372338">
    <property type="component" value="Unassembled WGS sequence"/>
</dbReference>
<sequence>MAPPSTTTTAIFLCFLTVAHYFTTTLFTCTNATTTTTTTTLDEIEALTTFKANLHDPLGFLDGWDSTTPSAPCDWRGILCSPLNNRVHQLTLPRLQLSGSIPTTLSKLTHLRKLSLHNNNFTGSIPSSLSSCILLRAVYLHNNSLTGKLPSSLLNLTNLQVFNVAHNFLNGEVTGEVSSSLSLLDLSWNFFSGDVPGNFSSKSQIRIMDLSHNSFNGVIPFTIGFLQKLEFLILDSNSLHGTLPSALVNCTSLVVLSAVDNAIGGLVPSTIGSMPKLKVLSLTQNQIVGLVPFSLFCNVHNKNLSSSLRIVELGFNAVTGVSKPPDSEKCLTLLEVLDLKENHIHNNALFPSWLLTNAASLKVLDLSGNSFSGVLPVEIGNLVKLEELRLGGNSLSGRVPSEIVKCELLQVLDLQGNKFSGPVPLFLSQLRSLRILSLGGNMFTGSVPESYGTLSALEVLDLSSNNLSGIIPQEIMRLSNLNALNLSNNKFSGQVLSDIDIGDLTSLQVLNLSQCGFYGKVPATIGSLMKLTVLDLSKQNLSGELPIELFGLPSLQVVALEENHLSGSVPEGFSSIVSLRYLNLSNNAFVGEIPATYGFLQSLVVLSLSRNRVSGTIPLEIGNCSQLQVLELESNHLNGTIPSEISHLSHLKELNLGDNRLTGDIPSEISQCSALNSLLLNGNHLTGHIPQSLSILSNLVELNLSSNQLDGEIPVNLSQISGLKYLNLSRNDFDGEIPAMLGSRFKDPSVYAMNNRLCGKPLKRECANVRRKRRKRLLIFIGVALAGVFILGLFCCAYVYSLLRWRKKLREGVTGEKRRSPNSASSGADRGRGSGENGGPKLVMFNGKITYAETLEATRQFDEENVLSRGRYGLVFKASYLDGMVLSIRRLPEGFINEAIFRKEAESLGKVKHRNLTVLRGYYAGPPSDVRLLVYDYMPNGNLGTLLQEASQQDGHVLNWPMRHLIALGIARGLAFLHSVPIVHGDVKPQNVLFDADFEAHLSEFGLERLTNIATPAEASSSSTPIGSLGYVSPEAALTGQATKEADVYSFGIVLLEILTGRKPVMFTQDEDIVKWVKKQLQKGQISELLEPGLLELDPESSEWEEFLLGIKVALLCTAPDPLDRPSMTDIVFMLEGCRVGPEMPSSADLTTLPSPA</sequence>
<evidence type="ECO:0000256" key="9">
    <source>
        <dbReference type="ARBA" id="ARBA00022741"/>
    </source>
</evidence>
<evidence type="ECO:0000256" key="8">
    <source>
        <dbReference type="ARBA" id="ARBA00022737"/>
    </source>
</evidence>
<comment type="subcellular location">
    <subcellularLocation>
        <location evidence="1">Cell membrane</location>
        <topology evidence="1">Single-pass type I membrane protein</topology>
    </subcellularLocation>
</comment>
<dbReference type="FunFam" id="3.30.200.20:FF:000404">
    <property type="entry name" value="Putative LRR receptor-like serine/threonine-protein kinase"/>
    <property type="match status" value="1"/>
</dbReference>
<dbReference type="EMBL" id="JAYWIO010000001">
    <property type="protein sequence ID" value="KAK7291226.1"/>
    <property type="molecule type" value="Genomic_DNA"/>
</dbReference>
<evidence type="ECO:0000256" key="13">
    <source>
        <dbReference type="ARBA" id="ARBA00023170"/>
    </source>
</evidence>
<keyword evidence="13" id="KW-0675">Receptor</keyword>
<dbReference type="InterPro" id="IPR013210">
    <property type="entry name" value="LRR_N_plant-typ"/>
</dbReference>
<keyword evidence="14" id="KW-0325">Glycoprotein</keyword>
<feature type="chain" id="PRO_5043003501" description="Protein kinase domain-containing protein" evidence="17">
    <location>
        <begin position="22"/>
        <end position="1157"/>
    </location>
</feature>
<dbReference type="InterPro" id="IPR001245">
    <property type="entry name" value="Ser-Thr/Tyr_kinase_cat_dom"/>
</dbReference>
<dbReference type="GO" id="GO:0051606">
    <property type="term" value="P:detection of stimulus"/>
    <property type="evidence" value="ECO:0007669"/>
    <property type="project" value="UniProtKB-ARBA"/>
</dbReference>
<dbReference type="GO" id="GO:0005524">
    <property type="term" value="F:ATP binding"/>
    <property type="evidence" value="ECO:0007669"/>
    <property type="project" value="UniProtKB-KW"/>
</dbReference>
<evidence type="ECO:0000256" key="7">
    <source>
        <dbReference type="ARBA" id="ARBA00022729"/>
    </source>
</evidence>
<comment type="caution">
    <text evidence="19">The sequence shown here is derived from an EMBL/GenBank/DDBJ whole genome shotgun (WGS) entry which is preliminary data.</text>
</comment>
<keyword evidence="6 16" id="KW-0812">Transmembrane</keyword>
<dbReference type="InterPro" id="IPR032675">
    <property type="entry name" value="LRR_dom_sf"/>
</dbReference>
<dbReference type="Pfam" id="PF00560">
    <property type="entry name" value="LRR_1"/>
    <property type="match status" value="6"/>
</dbReference>
<dbReference type="PROSITE" id="PS00108">
    <property type="entry name" value="PROTEIN_KINASE_ST"/>
    <property type="match status" value="1"/>
</dbReference>
<gene>
    <name evidence="19" type="ORF">RIF29_06192</name>
</gene>
<evidence type="ECO:0000313" key="20">
    <source>
        <dbReference type="Proteomes" id="UP001372338"/>
    </source>
</evidence>
<evidence type="ECO:0000256" key="4">
    <source>
        <dbReference type="ARBA" id="ARBA00022553"/>
    </source>
</evidence>
<keyword evidence="20" id="KW-1185">Reference proteome</keyword>
<accession>A0AAN9J3Z7</accession>
<evidence type="ECO:0000256" key="14">
    <source>
        <dbReference type="ARBA" id="ARBA00023180"/>
    </source>
</evidence>
<evidence type="ECO:0000256" key="6">
    <source>
        <dbReference type="ARBA" id="ARBA00022692"/>
    </source>
</evidence>
<dbReference type="InterPro" id="IPR003591">
    <property type="entry name" value="Leu-rich_rpt_typical-subtyp"/>
</dbReference>
<dbReference type="Gene3D" id="1.10.510.10">
    <property type="entry name" value="Transferase(Phosphotransferase) domain 1"/>
    <property type="match status" value="1"/>
</dbReference>
<dbReference type="PANTHER" id="PTHR48056">
    <property type="entry name" value="LRR RECEPTOR-LIKE SERINE/THREONINE-PROTEIN KINASE-RELATED"/>
    <property type="match status" value="1"/>
</dbReference>